<organism evidence="1 2">
    <name type="scientific">Glaesserella parasuis ZJ0906</name>
    <dbReference type="NCBI Taxonomy" id="1322346"/>
    <lineage>
        <taxon>Bacteria</taxon>
        <taxon>Pseudomonadati</taxon>
        <taxon>Pseudomonadota</taxon>
        <taxon>Gammaproteobacteria</taxon>
        <taxon>Pasteurellales</taxon>
        <taxon>Pasteurellaceae</taxon>
        <taxon>Glaesserella</taxon>
    </lineage>
</organism>
<dbReference type="KEGG" id="hpaz:K756_10360"/>
<reference evidence="1 2" key="1">
    <citation type="journal article" date="2013" name="PLoS ONE">
        <title>Complete Genome Analysis of a Haemophilus parasuis Serovar 12 Strain from China.</title>
        <authorList>
            <person name="Li Y."/>
            <person name="Kwok A.H."/>
            <person name="Jiang J."/>
            <person name="Zou Y."/>
            <person name="Zheng F."/>
            <person name="Chen P."/>
            <person name="Hou C."/>
            <person name="Leung F.C."/>
            <person name="Jiang P."/>
        </authorList>
    </citation>
    <scope>NUCLEOTIDE SEQUENCE [LARGE SCALE GENOMIC DNA]</scope>
    <source>
        <strain evidence="1 2">ZJ0906</strain>
    </source>
</reference>
<dbReference type="Proteomes" id="UP000014672">
    <property type="component" value="Chromosome"/>
</dbReference>
<dbReference type="EMBL" id="CP005384">
    <property type="protein sequence ID" value="AGO17177.1"/>
    <property type="molecule type" value="Genomic_DNA"/>
</dbReference>
<sequence length="94" mass="10907">MSVVFGDEDLDNHAQDQNQLQRNYRSLLSRHKKYDSKQIRNDNASLALRWSKGVKALGIDTDVDLGIRSGTDIFLRFKVAKTWQHNEVFSTRLE</sequence>
<proteinExistence type="predicted"/>
<name>A0A806J5U2_GLAPU</name>
<accession>A0A806J5U2</accession>
<protein>
    <submittedName>
        <fullName evidence="1">Outer membrane protein</fullName>
    </submittedName>
</protein>
<dbReference type="AlphaFoldDB" id="A0A806J5U2"/>
<evidence type="ECO:0000313" key="2">
    <source>
        <dbReference type="Proteomes" id="UP000014672"/>
    </source>
</evidence>
<gene>
    <name evidence="1" type="ORF">K756_10360</name>
</gene>
<evidence type="ECO:0000313" key="1">
    <source>
        <dbReference type="EMBL" id="AGO17177.1"/>
    </source>
</evidence>